<feature type="transmembrane region" description="Helical" evidence="2">
    <location>
        <begin position="44"/>
        <end position="62"/>
    </location>
</feature>
<protein>
    <submittedName>
        <fullName evidence="3">Uncharacterized protein</fullName>
    </submittedName>
</protein>
<keyword evidence="2" id="KW-0472">Membrane</keyword>
<feature type="compositionally biased region" description="Basic and acidic residues" evidence="1">
    <location>
        <begin position="173"/>
        <end position="216"/>
    </location>
</feature>
<name>A0A1B6DDG9_9HEMI</name>
<evidence type="ECO:0000313" key="3">
    <source>
        <dbReference type="EMBL" id="JAS23751.1"/>
    </source>
</evidence>
<sequence>MPASGPVYQPTTVSYEQQNEWSRPGSYLSQTVSNNIRGPRCIQWCMLALGIFSVSAGIIMVVEGTVDFTDTHKHELKDEEGNIVSSESPTTKLVITIMGVFLIILGILFLGVYVRLIRRRKGCPCFPTKEQRLARQLDTQAANGQILTLNPSTDLLVAAQYGPVSEIAYEPPKVSEEEETRKLMASDNKECTEENERMLEPDPRIVLRPLSHAEDA</sequence>
<keyword evidence="2" id="KW-1133">Transmembrane helix</keyword>
<keyword evidence="2" id="KW-0812">Transmembrane</keyword>
<gene>
    <name evidence="3" type="ORF">g.17499</name>
</gene>
<feature type="transmembrane region" description="Helical" evidence="2">
    <location>
        <begin position="93"/>
        <end position="114"/>
    </location>
</feature>
<evidence type="ECO:0000256" key="2">
    <source>
        <dbReference type="SAM" id="Phobius"/>
    </source>
</evidence>
<dbReference type="AlphaFoldDB" id="A0A1B6DDG9"/>
<proteinExistence type="predicted"/>
<reference evidence="3" key="1">
    <citation type="submission" date="2015-12" db="EMBL/GenBank/DDBJ databases">
        <title>De novo transcriptome assembly of four potential Pierce s Disease insect vectors from Arizona vineyards.</title>
        <authorList>
            <person name="Tassone E.E."/>
        </authorList>
    </citation>
    <scope>NUCLEOTIDE SEQUENCE</scope>
</reference>
<dbReference type="EMBL" id="GEDC01013547">
    <property type="protein sequence ID" value="JAS23751.1"/>
    <property type="molecule type" value="Transcribed_RNA"/>
</dbReference>
<accession>A0A1B6DDG9</accession>
<organism evidence="3">
    <name type="scientific">Clastoptera arizonana</name>
    <name type="common">Arizona spittle bug</name>
    <dbReference type="NCBI Taxonomy" id="38151"/>
    <lineage>
        <taxon>Eukaryota</taxon>
        <taxon>Metazoa</taxon>
        <taxon>Ecdysozoa</taxon>
        <taxon>Arthropoda</taxon>
        <taxon>Hexapoda</taxon>
        <taxon>Insecta</taxon>
        <taxon>Pterygota</taxon>
        <taxon>Neoptera</taxon>
        <taxon>Paraneoptera</taxon>
        <taxon>Hemiptera</taxon>
        <taxon>Auchenorrhyncha</taxon>
        <taxon>Cercopoidea</taxon>
        <taxon>Clastopteridae</taxon>
        <taxon>Clastoptera</taxon>
    </lineage>
</organism>
<evidence type="ECO:0000256" key="1">
    <source>
        <dbReference type="SAM" id="MobiDB-lite"/>
    </source>
</evidence>
<feature type="region of interest" description="Disordered" evidence="1">
    <location>
        <begin position="171"/>
        <end position="216"/>
    </location>
</feature>